<reference evidence="3" key="1">
    <citation type="journal article" date="2011" name="Proc. Natl. Acad. Sci. U.S.A.">
        <title>Obligate biotrophy features unraveled by the genomic analysis of rust fungi.</title>
        <authorList>
            <person name="Duplessis S."/>
            <person name="Cuomo C.A."/>
            <person name="Lin Y.-C."/>
            <person name="Aerts A."/>
            <person name="Tisserant E."/>
            <person name="Veneault-Fourrey C."/>
            <person name="Joly D.L."/>
            <person name="Hacquard S."/>
            <person name="Amselem J."/>
            <person name="Cantarel B.L."/>
            <person name="Chiu R."/>
            <person name="Coutinho P.M."/>
            <person name="Feau N."/>
            <person name="Field M."/>
            <person name="Frey P."/>
            <person name="Gelhaye E."/>
            <person name="Goldberg J."/>
            <person name="Grabherr M.G."/>
            <person name="Kodira C.D."/>
            <person name="Kohler A."/>
            <person name="Kuees U."/>
            <person name="Lindquist E.A."/>
            <person name="Lucas S.M."/>
            <person name="Mago R."/>
            <person name="Mauceli E."/>
            <person name="Morin E."/>
            <person name="Murat C."/>
            <person name="Pangilinan J.L."/>
            <person name="Park R."/>
            <person name="Pearson M."/>
            <person name="Quesneville H."/>
            <person name="Rouhier N."/>
            <person name="Sakthikumar S."/>
            <person name="Salamov A.A."/>
            <person name="Schmutz J."/>
            <person name="Selles B."/>
            <person name="Shapiro H."/>
            <person name="Tanguay P."/>
            <person name="Tuskan G.A."/>
            <person name="Henrissat B."/>
            <person name="Van de Peer Y."/>
            <person name="Rouze P."/>
            <person name="Ellis J.G."/>
            <person name="Dodds P.N."/>
            <person name="Schein J.E."/>
            <person name="Zhong S."/>
            <person name="Hamelin R.C."/>
            <person name="Grigoriev I.V."/>
            <person name="Szabo L.J."/>
            <person name="Martin F."/>
        </authorList>
    </citation>
    <scope>NUCLEOTIDE SEQUENCE [LARGE SCALE GENOMIC DNA]</scope>
    <source>
        <strain evidence="3">98AG31 / pathotype 3-4-7</strain>
    </source>
</reference>
<sequence>MALSLAVGTYEKLTLRWFGEFDVVALRQCGGPLRREYDGLVNLCRAPGVLVPVLLVDESRVESPNLAGPCRLSGVVVQGGDLHFARLILDEAAWVRDTNFPAVEGLTVSGRRLVLRDTTVCTDSCADEWRVASLVHKEWDTAHLMFRQFEVDYIYDGKALSREEGESMRVGEVITLAGEVVNMSGRGGKWIVKVVTVGDSVRCKKDEKIRKQNQPGGPCALGSLAKPDRQSSANFSSPTATDYQGFAYRPIQTSRLPNPSPQHPSPSILKPLITILSLPASSTIFSQGGLDEYCSSWLRTFPIHLTGHRLEPQLSPSPLRMPFRESFRSDYSKAFTFKPTLDPFHSDYSRSIMQNFSQAQINLDDTPIGQRPYPSTRRALAAAAVDHVSETTASIGDRSSSLPLADVIFGPPVARDPSPAASSDIEIVSSNLPPRVPLSDKKPGMHSFCFRPLGSHILTFKTFVCGLVLQPSGARVTTPQPLSVAYTMCLLKGTDITKGPAKKNAKPVYSTIPIPATKKPFDLNETSLARLKQRLFDLASEIDNDQSKGNTAILQTADAMKQVKIYAFITAHDTWAKNQERTITEDIHVSSFFQSVLGALGKHAGFVIVMDNPARCAQEAIDANFARFFLVQELTKNQARLRAQNTLNNVVTTASDLAHATPVDPHSRWLTALQDHHGSLKNNKAEGWRIFNPKDLTLKMELTFHHLILWAREL</sequence>
<accession>F4R8J9</accession>
<name>F4R8J9_MELLP</name>
<evidence type="ECO:0000313" key="3">
    <source>
        <dbReference type="Proteomes" id="UP000001072"/>
    </source>
</evidence>
<dbReference type="HOGENOM" id="CLU_386869_0_0_1"/>
<dbReference type="RefSeq" id="XP_007405128.1">
    <property type="nucleotide sequence ID" value="XM_007405066.1"/>
</dbReference>
<protein>
    <submittedName>
        <fullName evidence="2">Uncharacterized protein</fullName>
    </submittedName>
</protein>
<dbReference type="InParanoid" id="F4R8J9"/>
<feature type="compositionally biased region" description="Polar residues" evidence="1">
    <location>
        <begin position="230"/>
        <end position="241"/>
    </location>
</feature>
<dbReference type="AlphaFoldDB" id="F4R8J9"/>
<dbReference type="KEGG" id="mlr:MELLADRAFT_91067"/>
<dbReference type="EMBL" id="GL883092">
    <property type="protein sequence ID" value="EGG11493.1"/>
    <property type="molecule type" value="Genomic_DNA"/>
</dbReference>
<dbReference type="GeneID" id="18935770"/>
<dbReference type="VEuPathDB" id="FungiDB:MELLADRAFT_91067"/>
<organism evidence="3">
    <name type="scientific">Melampsora larici-populina (strain 98AG31 / pathotype 3-4-7)</name>
    <name type="common">Poplar leaf rust fungus</name>
    <dbReference type="NCBI Taxonomy" id="747676"/>
    <lineage>
        <taxon>Eukaryota</taxon>
        <taxon>Fungi</taxon>
        <taxon>Dikarya</taxon>
        <taxon>Basidiomycota</taxon>
        <taxon>Pucciniomycotina</taxon>
        <taxon>Pucciniomycetes</taxon>
        <taxon>Pucciniales</taxon>
        <taxon>Melampsoraceae</taxon>
        <taxon>Melampsora</taxon>
    </lineage>
</organism>
<keyword evidence="3" id="KW-1185">Reference proteome</keyword>
<gene>
    <name evidence="2" type="ORF">MELLADRAFT_91067</name>
</gene>
<proteinExistence type="predicted"/>
<feature type="region of interest" description="Disordered" evidence="1">
    <location>
        <begin position="207"/>
        <end position="241"/>
    </location>
</feature>
<evidence type="ECO:0000256" key="1">
    <source>
        <dbReference type="SAM" id="MobiDB-lite"/>
    </source>
</evidence>
<evidence type="ECO:0000313" key="2">
    <source>
        <dbReference type="EMBL" id="EGG11493.1"/>
    </source>
</evidence>
<dbReference type="Proteomes" id="UP000001072">
    <property type="component" value="Unassembled WGS sequence"/>
</dbReference>